<reference evidence="3 4" key="1">
    <citation type="submission" date="2022-05" db="EMBL/GenBank/DDBJ databases">
        <authorList>
            <consortium name="Genoscope - CEA"/>
            <person name="William W."/>
        </authorList>
    </citation>
    <scope>NUCLEOTIDE SEQUENCE [LARGE SCALE GENOMIC DNA]</scope>
</reference>
<dbReference type="SUPFAM" id="SSF55277">
    <property type="entry name" value="GYF domain"/>
    <property type="match status" value="1"/>
</dbReference>
<accession>A0ABN8MP21</accession>
<feature type="region of interest" description="Disordered" evidence="1">
    <location>
        <begin position="113"/>
        <end position="139"/>
    </location>
</feature>
<feature type="compositionally biased region" description="Acidic residues" evidence="1">
    <location>
        <begin position="124"/>
        <end position="137"/>
    </location>
</feature>
<dbReference type="PANTHER" id="PTHR13138">
    <property type="entry name" value="PROTEIN LIN1"/>
    <property type="match status" value="1"/>
</dbReference>
<evidence type="ECO:0000313" key="3">
    <source>
        <dbReference type="EMBL" id="CAH3029869.1"/>
    </source>
</evidence>
<gene>
    <name evidence="3" type="ORF">PEVE_00036870</name>
</gene>
<evidence type="ECO:0000313" key="4">
    <source>
        <dbReference type="Proteomes" id="UP001159427"/>
    </source>
</evidence>
<feature type="domain" description="GYF" evidence="2">
    <location>
        <begin position="287"/>
        <end position="347"/>
    </location>
</feature>
<feature type="compositionally biased region" description="Basic and acidic residues" evidence="1">
    <location>
        <begin position="188"/>
        <end position="204"/>
    </location>
</feature>
<keyword evidence="4" id="KW-1185">Reference proteome</keyword>
<evidence type="ECO:0000256" key="1">
    <source>
        <dbReference type="SAM" id="MobiDB-lite"/>
    </source>
</evidence>
<feature type="region of interest" description="Disordered" evidence="1">
    <location>
        <begin position="162"/>
        <end position="204"/>
    </location>
</feature>
<dbReference type="EMBL" id="CALNXI010000597">
    <property type="protein sequence ID" value="CAH3029869.1"/>
    <property type="molecule type" value="Genomic_DNA"/>
</dbReference>
<dbReference type="InterPro" id="IPR039905">
    <property type="entry name" value="CD2BP2/Lin1"/>
</dbReference>
<feature type="compositionally biased region" description="Acidic residues" evidence="1">
    <location>
        <begin position="32"/>
        <end position="43"/>
    </location>
</feature>
<dbReference type="PROSITE" id="PS50829">
    <property type="entry name" value="GYF"/>
    <property type="match status" value="1"/>
</dbReference>
<dbReference type="PANTHER" id="PTHR13138:SF3">
    <property type="entry name" value="CD2 ANTIGEN CYTOPLASMIC TAIL-BINDING PROTEIN 2"/>
    <property type="match status" value="1"/>
</dbReference>
<dbReference type="Proteomes" id="UP001159427">
    <property type="component" value="Unassembled WGS sequence"/>
</dbReference>
<dbReference type="SMART" id="SM00444">
    <property type="entry name" value="GYF"/>
    <property type="match status" value="1"/>
</dbReference>
<sequence>MSKRKVQFAEKECEEIQEASSMQRIKLHSLDSDDEEDKDDENTDEKYVLQEEDLEGQEEATIDYDEGIKITPFNLKEEMETGHFDAEGNYFEKKEEVIRDEWLDSLDWVKIKQQGEQGTKNLDNEDDSNFEDAEEPGNEINAMKDILGIILPGETVLKALRRLGGKESGRGKSSSASARWQTKAKKQKVSDESRESSTSEADKQSLLKLTELADYLLQRGNFGVYQDTYEKLAHKVKTLEEKQKEDEEDDALEAAFNEGGGEREDTASKNGSGRVDNTEKEPASDSEVYWQYKWENTKDATIYGPYSSTHMMKWTDEGCFGDGVWVRKVGEDDEGGQFYNSKRIDFELYT</sequence>
<dbReference type="InterPro" id="IPR035445">
    <property type="entry name" value="GYF-like_dom_sf"/>
</dbReference>
<feature type="region of interest" description="Disordered" evidence="1">
    <location>
        <begin position="240"/>
        <end position="285"/>
    </location>
</feature>
<evidence type="ECO:0000259" key="2">
    <source>
        <dbReference type="PROSITE" id="PS50829"/>
    </source>
</evidence>
<organism evidence="3 4">
    <name type="scientific">Porites evermanni</name>
    <dbReference type="NCBI Taxonomy" id="104178"/>
    <lineage>
        <taxon>Eukaryota</taxon>
        <taxon>Metazoa</taxon>
        <taxon>Cnidaria</taxon>
        <taxon>Anthozoa</taxon>
        <taxon>Hexacorallia</taxon>
        <taxon>Scleractinia</taxon>
        <taxon>Fungiina</taxon>
        <taxon>Poritidae</taxon>
        <taxon>Porites</taxon>
    </lineage>
</organism>
<comment type="caution">
    <text evidence="3">The sequence shown here is derived from an EMBL/GenBank/DDBJ whole genome shotgun (WGS) entry which is preliminary data.</text>
</comment>
<dbReference type="InterPro" id="IPR003169">
    <property type="entry name" value="GYF"/>
</dbReference>
<dbReference type="Gene3D" id="3.30.1490.40">
    <property type="match status" value="1"/>
</dbReference>
<name>A0ABN8MP21_9CNID</name>
<protein>
    <recommendedName>
        <fullName evidence="2">GYF domain-containing protein</fullName>
    </recommendedName>
</protein>
<dbReference type="Pfam" id="PF02213">
    <property type="entry name" value="GYF"/>
    <property type="match status" value="1"/>
</dbReference>
<feature type="region of interest" description="Disordered" evidence="1">
    <location>
        <begin position="1"/>
        <end position="49"/>
    </location>
</feature>
<proteinExistence type="predicted"/>